<dbReference type="Pfam" id="PF01501">
    <property type="entry name" value="Glyco_transf_8"/>
    <property type="match status" value="1"/>
</dbReference>
<sequence length="366" mass="42016">MASKLTARPPRFVLLAAFVFIVILLSLMFSSKRPYVNDFPARTNPLEFGTGLISSISDEAPMADETGTERLAYATFLTATMANLDDPNDEHDLYFIATRILAWQILHSPVTATNRSIPFLVLVTEDISESKRERLTMDGATVVPVEYLREGTDWIHGEMPEWRDVITKLRAWQLTEYSRILFLDGDMILTGPLDDIFDIPAATPASTIRNEDIQISDEESPPPDKYVLASIAEVNPVHAPNPTVENGDFKDPDYFNAGFFLFSPSQPLFEHYKSIMNIPYRFDPRYPEQNLLNYAHRPEGSMPWQDLGSKWNIRFPNLDDLASGVQSLHDKWWHPHMDGRLNEFYQEVRWRMEGFYEAWDQGIGFE</sequence>
<organism evidence="2 3">
    <name type="scientific">Viridothelium virens</name>
    <name type="common">Speckled blister lichen</name>
    <name type="synonym">Trypethelium virens</name>
    <dbReference type="NCBI Taxonomy" id="1048519"/>
    <lineage>
        <taxon>Eukaryota</taxon>
        <taxon>Fungi</taxon>
        <taxon>Dikarya</taxon>
        <taxon>Ascomycota</taxon>
        <taxon>Pezizomycotina</taxon>
        <taxon>Dothideomycetes</taxon>
        <taxon>Dothideomycetes incertae sedis</taxon>
        <taxon>Trypetheliales</taxon>
        <taxon>Trypetheliaceae</taxon>
        <taxon>Viridothelium</taxon>
    </lineage>
</organism>
<dbReference type="AlphaFoldDB" id="A0A6A6HGG9"/>
<keyword evidence="1" id="KW-0812">Transmembrane</keyword>
<dbReference type="Proteomes" id="UP000800092">
    <property type="component" value="Unassembled WGS sequence"/>
</dbReference>
<accession>A0A6A6HGG9</accession>
<feature type="transmembrane region" description="Helical" evidence="1">
    <location>
        <begin position="12"/>
        <end position="30"/>
    </location>
</feature>
<evidence type="ECO:0000256" key="1">
    <source>
        <dbReference type="SAM" id="Phobius"/>
    </source>
</evidence>
<evidence type="ECO:0000313" key="2">
    <source>
        <dbReference type="EMBL" id="KAF2236992.1"/>
    </source>
</evidence>
<keyword evidence="1" id="KW-0472">Membrane</keyword>
<evidence type="ECO:0000313" key="3">
    <source>
        <dbReference type="Proteomes" id="UP000800092"/>
    </source>
</evidence>
<dbReference type="SUPFAM" id="SSF53448">
    <property type="entry name" value="Nucleotide-diphospho-sugar transferases"/>
    <property type="match status" value="1"/>
</dbReference>
<dbReference type="OrthoDB" id="2014201at2759"/>
<gene>
    <name evidence="2" type="ORF">EV356DRAFT_497274</name>
</gene>
<dbReference type="InterPro" id="IPR050587">
    <property type="entry name" value="GNT1/Glycosyltrans_8"/>
</dbReference>
<protein>
    <submittedName>
        <fullName evidence="2">Glycosyltransferase family 8 protein</fullName>
    </submittedName>
</protein>
<keyword evidence="2" id="KW-0808">Transferase</keyword>
<proteinExistence type="predicted"/>
<dbReference type="InterPro" id="IPR029044">
    <property type="entry name" value="Nucleotide-diphossugar_trans"/>
</dbReference>
<dbReference type="Gene3D" id="3.90.550.10">
    <property type="entry name" value="Spore Coat Polysaccharide Biosynthesis Protein SpsA, Chain A"/>
    <property type="match status" value="1"/>
</dbReference>
<keyword evidence="1" id="KW-1133">Transmembrane helix</keyword>
<dbReference type="GO" id="GO:0016757">
    <property type="term" value="F:glycosyltransferase activity"/>
    <property type="evidence" value="ECO:0007669"/>
    <property type="project" value="InterPro"/>
</dbReference>
<dbReference type="EMBL" id="ML991782">
    <property type="protein sequence ID" value="KAF2236992.1"/>
    <property type="molecule type" value="Genomic_DNA"/>
</dbReference>
<keyword evidence="3" id="KW-1185">Reference proteome</keyword>
<name>A0A6A6HGG9_VIRVR</name>
<dbReference type="InterPro" id="IPR002495">
    <property type="entry name" value="Glyco_trans_8"/>
</dbReference>
<reference evidence="2" key="1">
    <citation type="journal article" date="2020" name="Stud. Mycol.">
        <title>101 Dothideomycetes genomes: a test case for predicting lifestyles and emergence of pathogens.</title>
        <authorList>
            <person name="Haridas S."/>
            <person name="Albert R."/>
            <person name="Binder M."/>
            <person name="Bloem J."/>
            <person name="Labutti K."/>
            <person name="Salamov A."/>
            <person name="Andreopoulos B."/>
            <person name="Baker S."/>
            <person name="Barry K."/>
            <person name="Bills G."/>
            <person name="Bluhm B."/>
            <person name="Cannon C."/>
            <person name="Castanera R."/>
            <person name="Culley D."/>
            <person name="Daum C."/>
            <person name="Ezra D."/>
            <person name="Gonzalez J."/>
            <person name="Henrissat B."/>
            <person name="Kuo A."/>
            <person name="Liang C."/>
            <person name="Lipzen A."/>
            <person name="Lutzoni F."/>
            <person name="Magnuson J."/>
            <person name="Mondo S."/>
            <person name="Nolan M."/>
            <person name="Ohm R."/>
            <person name="Pangilinan J."/>
            <person name="Park H.-J."/>
            <person name="Ramirez L."/>
            <person name="Alfaro M."/>
            <person name="Sun H."/>
            <person name="Tritt A."/>
            <person name="Yoshinaga Y."/>
            <person name="Zwiers L.-H."/>
            <person name="Turgeon B."/>
            <person name="Goodwin S."/>
            <person name="Spatafora J."/>
            <person name="Crous P."/>
            <person name="Grigoriev I."/>
        </authorList>
    </citation>
    <scope>NUCLEOTIDE SEQUENCE</scope>
    <source>
        <strain evidence="2">Tuck. ex Michener</strain>
    </source>
</reference>
<dbReference type="PANTHER" id="PTHR11183">
    <property type="entry name" value="GLYCOGENIN SUBFAMILY MEMBER"/>
    <property type="match status" value="1"/>
</dbReference>